<dbReference type="InParanoid" id="A0A1C7N0V1"/>
<name>A0A1C7N0V1_9FUNG</name>
<proteinExistence type="predicted"/>
<evidence type="ECO:0000313" key="2">
    <source>
        <dbReference type="EMBL" id="OBZ82286.1"/>
    </source>
</evidence>
<feature type="region of interest" description="Disordered" evidence="1">
    <location>
        <begin position="98"/>
        <end position="120"/>
    </location>
</feature>
<evidence type="ECO:0000313" key="3">
    <source>
        <dbReference type="Proteomes" id="UP000093000"/>
    </source>
</evidence>
<organism evidence="2 3">
    <name type="scientific">Choanephora cucurbitarum</name>
    <dbReference type="NCBI Taxonomy" id="101091"/>
    <lineage>
        <taxon>Eukaryota</taxon>
        <taxon>Fungi</taxon>
        <taxon>Fungi incertae sedis</taxon>
        <taxon>Mucoromycota</taxon>
        <taxon>Mucoromycotina</taxon>
        <taxon>Mucoromycetes</taxon>
        <taxon>Mucorales</taxon>
        <taxon>Mucorineae</taxon>
        <taxon>Choanephoraceae</taxon>
        <taxon>Choanephoroideae</taxon>
        <taxon>Choanephora</taxon>
    </lineage>
</organism>
<evidence type="ECO:0000256" key="1">
    <source>
        <dbReference type="SAM" id="MobiDB-lite"/>
    </source>
</evidence>
<gene>
    <name evidence="2" type="ORF">A0J61_09666</name>
</gene>
<feature type="compositionally biased region" description="Polar residues" evidence="1">
    <location>
        <begin position="33"/>
        <end position="57"/>
    </location>
</feature>
<sequence>MKRDRIGDAIPQMVSKPLKDYQTKETSVAPLGSTPSMTIESDTQQDDLPQTQFTQPEVTAPLPEPTRRSTRLTPHRIEDRADDLTTEYADIVDELMQEASPRHPRHPHSNRAVDFMNSQC</sequence>
<feature type="region of interest" description="Disordered" evidence="1">
    <location>
        <begin position="1"/>
        <end position="83"/>
    </location>
</feature>
<comment type="caution">
    <text evidence="2">The sequence shown here is derived from an EMBL/GenBank/DDBJ whole genome shotgun (WGS) entry which is preliminary data.</text>
</comment>
<accession>A0A1C7N0V1</accession>
<dbReference type="AlphaFoldDB" id="A0A1C7N0V1"/>
<reference evidence="2 3" key="1">
    <citation type="submission" date="2016-03" db="EMBL/GenBank/DDBJ databases">
        <title>Choanephora cucurbitarum.</title>
        <authorList>
            <person name="Min B."/>
            <person name="Park H."/>
            <person name="Park J.-H."/>
            <person name="Shin H.-D."/>
            <person name="Choi I.-G."/>
        </authorList>
    </citation>
    <scope>NUCLEOTIDE SEQUENCE [LARGE SCALE GENOMIC DNA]</scope>
    <source>
        <strain evidence="2 3">KUS-F28377</strain>
    </source>
</reference>
<protein>
    <submittedName>
        <fullName evidence="2">Uncharacterized protein</fullName>
    </submittedName>
</protein>
<dbReference type="EMBL" id="LUGH01000904">
    <property type="protein sequence ID" value="OBZ82286.1"/>
    <property type="molecule type" value="Genomic_DNA"/>
</dbReference>
<keyword evidence="3" id="KW-1185">Reference proteome</keyword>
<dbReference type="Proteomes" id="UP000093000">
    <property type="component" value="Unassembled WGS sequence"/>
</dbReference>